<evidence type="ECO:0000313" key="1">
    <source>
        <dbReference type="EMBL" id="RIW17934.1"/>
    </source>
</evidence>
<dbReference type="InterPro" id="IPR036390">
    <property type="entry name" value="WH_DNA-bd_sf"/>
</dbReference>
<dbReference type="InterPro" id="IPR036388">
    <property type="entry name" value="WH-like_DNA-bd_sf"/>
</dbReference>
<evidence type="ECO:0008006" key="3">
    <source>
        <dbReference type="Google" id="ProtNLM"/>
    </source>
</evidence>
<comment type="caution">
    <text evidence="1">The sequence shown here is derived from an EMBL/GenBank/DDBJ whole genome shotgun (WGS) entry which is preliminary data.</text>
</comment>
<evidence type="ECO:0000313" key="2">
    <source>
        <dbReference type="Proteomes" id="UP000253437"/>
    </source>
</evidence>
<dbReference type="Gene3D" id="1.10.10.10">
    <property type="entry name" value="Winged helix-like DNA-binding domain superfamily/Winged helix DNA-binding domain"/>
    <property type="match status" value="1"/>
</dbReference>
<gene>
    <name evidence="1" type="ORF">DS957_003975</name>
</gene>
<reference evidence="1 2" key="1">
    <citation type="submission" date="2018-08" db="EMBL/GenBank/DDBJ databases">
        <title>Vibrio harveyi strains pathogenic to white snook Centropomus viridis Lockington (1877) and potential probiotic bacteria.</title>
        <authorList>
            <person name="Soto-Rodriguez S."/>
            <person name="Gomez-Gil B."/>
            <person name="Lozano-Olvera R."/>
        </authorList>
    </citation>
    <scope>NUCLEOTIDE SEQUENCE [LARGE SCALE GENOMIC DNA]</scope>
    <source>
        <strain evidence="1 2">CAIM 1508</strain>
    </source>
</reference>
<dbReference type="Pfam" id="PF02082">
    <property type="entry name" value="Rrf2"/>
    <property type="match status" value="1"/>
</dbReference>
<dbReference type="RefSeq" id="WP_114091670.1">
    <property type="nucleotide sequence ID" value="NZ_QOUW02000007.1"/>
</dbReference>
<dbReference type="InterPro" id="IPR000944">
    <property type="entry name" value="Tscrpt_reg_Rrf2"/>
</dbReference>
<sequence length="130" mass="14722">MKLTTKAAATVNILVTLIQIQEETGREWIAAKSIVERIGVSGQHIEQIFRLLREKNIVESRRNAGYRVDMNASLLSVFEAIDFKSKSAIHQQENKPWEVVSEMIRSQFSYMTIGELAIASHISACMDKVK</sequence>
<dbReference type="AlphaFoldDB" id="A0A8B3DRH7"/>
<organism evidence="1 2">
    <name type="scientific">Vibrio harveyi</name>
    <name type="common">Beneckea harveyi</name>
    <dbReference type="NCBI Taxonomy" id="669"/>
    <lineage>
        <taxon>Bacteria</taxon>
        <taxon>Pseudomonadati</taxon>
        <taxon>Pseudomonadota</taxon>
        <taxon>Gammaproteobacteria</taxon>
        <taxon>Vibrionales</taxon>
        <taxon>Vibrionaceae</taxon>
        <taxon>Vibrio</taxon>
    </lineage>
</organism>
<dbReference type="EMBL" id="QOUW02000007">
    <property type="protein sequence ID" value="RIW17934.1"/>
    <property type="molecule type" value="Genomic_DNA"/>
</dbReference>
<protein>
    <recommendedName>
        <fullName evidence="3">Rrf2 family transcriptional regulator</fullName>
    </recommendedName>
</protein>
<dbReference type="Proteomes" id="UP000253437">
    <property type="component" value="Unassembled WGS sequence"/>
</dbReference>
<proteinExistence type="predicted"/>
<accession>A0A8B3DRH7</accession>
<dbReference type="SUPFAM" id="SSF46785">
    <property type="entry name" value="Winged helix' DNA-binding domain"/>
    <property type="match status" value="1"/>
</dbReference>
<name>A0A8B3DRH7_VIBHA</name>